<gene>
    <name evidence="5" type="ORF">BOLC1T01176H</name>
</gene>
<keyword evidence="2" id="KW-0539">Nucleus</keyword>
<organism evidence="5">
    <name type="scientific">Brassica oleracea</name>
    <name type="common">Wild cabbage</name>
    <dbReference type="NCBI Taxonomy" id="3712"/>
    <lineage>
        <taxon>Eukaryota</taxon>
        <taxon>Viridiplantae</taxon>
        <taxon>Streptophyta</taxon>
        <taxon>Embryophyta</taxon>
        <taxon>Tracheophyta</taxon>
        <taxon>Spermatophyta</taxon>
        <taxon>Magnoliopsida</taxon>
        <taxon>eudicotyledons</taxon>
        <taxon>Gunneridae</taxon>
        <taxon>Pentapetalae</taxon>
        <taxon>rosids</taxon>
        <taxon>malvids</taxon>
        <taxon>Brassicales</taxon>
        <taxon>Brassicaceae</taxon>
        <taxon>Brassiceae</taxon>
        <taxon>Brassica</taxon>
    </lineage>
</organism>
<dbReference type="PANTHER" id="PTHR13952">
    <property type="entry name" value="U1 SMALL NUCLEAR RIBONUCLEOPROTEIN 70 KD"/>
    <property type="match status" value="1"/>
</dbReference>
<dbReference type="InterPro" id="IPR051183">
    <property type="entry name" value="U1_U11-U12_snRNP_70-35kDa"/>
</dbReference>
<dbReference type="PROSITE" id="PS50102">
    <property type="entry name" value="RRM"/>
    <property type="match status" value="9"/>
</dbReference>
<feature type="domain" description="RRM" evidence="4">
    <location>
        <begin position="211"/>
        <end position="289"/>
    </location>
</feature>
<name>A0A3P6EUR1_BRAOL</name>
<evidence type="ECO:0000256" key="2">
    <source>
        <dbReference type="ARBA" id="ARBA00023242"/>
    </source>
</evidence>
<dbReference type="GO" id="GO:0005685">
    <property type="term" value="C:U1 snRNP"/>
    <property type="evidence" value="ECO:0007669"/>
    <property type="project" value="TreeGrafter"/>
</dbReference>
<keyword evidence="3" id="KW-0694">RNA-binding</keyword>
<feature type="domain" description="RRM" evidence="4">
    <location>
        <begin position="1076"/>
        <end position="1157"/>
    </location>
</feature>
<accession>A0A3P6EUR1</accession>
<proteinExistence type="predicted"/>
<dbReference type="InterPro" id="IPR035979">
    <property type="entry name" value="RBD_domain_sf"/>
</dbReference>
<dbReference type="SUPFAM" id="SSF54928">
    <property type="entry name" value="RNA-binding domain, RBD"/>
    <property type="match status" value="6"/>
</dbReference>
<protein>
    <recommendedName>
        <fullName evidence="4">RRM domain-containing protein</fullName>
    </recommendedName>
</protein>
<dbReference type="GO" id="GO:0071004">
    <property type="term" value="C:U2-type prespliceosome"/>
    <property type="evidence" value="ECO:0007669"/>
    <property type="project" value="TreeGrafter"/>
</dbReference>
<dbReference type="InterPro" id="IPR012677">
    <property type="entry name" value="Nucleotide-bd_a/b_plait_sf"/>
</dbReference>
<dbReference type="GO" id="GO:0003729">
    <property type="term" value="F:mRNA binding"/>
    <property type="evidence" value="ECO:0007669"/>
    <property type="project" value="TreeGrafter"/>
</dbReference>
<feature type="domain" description="RRM" evidence="4">
    <location>
        <begin position="722"/>
        <end position="800"/>
    </location>
</feature>
<dbReference type="SMART" id="SM00360">
    <property type="entry name" value="RRM"/>
    <property type="match status" value="9"/>
</dbReference>
<dbReference type="SMART" id="SM00361">
    <property type="entry name" value="RRM_1"/>
    <property type="match status" value="2"/>
</dbReference>
<dbReference type="AlphaFoldDB" id="A0A3P6EUR1"/>
<feature type="domain" description="RRM" evidence="4">
    <location>
        <begin position="341"/>
        <end position="419"/>
    </location>
</feature>
<comment type="subcellular location">
    <subcellularLocation>
        <location evidence="1">Nucleus</location>
    </subcellularLocation>
</comment>
<feature type="domain" description="RRM" evidence="4">
    <location>
        <begin position="115"/>
        <end position="201"/>
    </location>
</feature>
<feature type="domain" description="RRM" evidence="4">
    <location>
        <begin position="946"/>
        <end position="1023"/>
    </location>
</feature>
<dbReference type="GO" id="GO:0030619">
    <property type="term" value="F:U1 snRNA binding"/>
    <property type="evidence" value="ECO:0007669"/>
    <property type="project" value="TreeGrafter"/>
</dbReference>
<dbReference type="InterPro" id="IPR003954">
    <property type="entry name" value="RRM_euk-type"/>
</dbReference>
<feature type="domain" description="RRM" evidence="4">
    <location>
        <begin position="468"/>
        <end position="545"/>
    </location>
</feature>
<evidence type="ECO:0000313" key="5">
    <source>
        <dbReference type="EMBL" id="VDD48787.1"/>
    </source>
</evidence>
<dbReference type="CDD" id="cd00590">
    <property type="entry name" value="RRM_SF"/>
    <property type="match status" value="9"/>
</dbReference>
<dbReference type="GO" id="GO:0071011">
    <property type="term" value="C:precatalytic spliceosome"/>
    <property type="evidence" value="ECO:0007669"/>
    <property type="project" value="TreeGrafter"/>
</dbReference>
<evidence type="ECO:0000259" key="4">
    <source>
        <dbReference type="PROSITE" id="PS50102"/>
    </source>
</evidence>
<evidence type="ECO:0000256" key="3">
    <source>
        <dbReference type="PROSITE-ProRule" id="PRU00176"/>
    </source>
</evidence>
<reference evidence="5" key="1">
    <citation type="submission" date="2018-11" db="EMBL/GenBank/DDBJ databases">
        <authorList>
            <consortium name="Genoscope - CEA"/>
            <person name="William W."/>
        </authorList>
    </citation>
    <scope>NUCLEOTIDE SEQUENCE</scope>
</reference>
<dbReference type="PANTHER" id="PTHR13952:SF21">
    <property type="entry name" value="POLYNUCLEOTIDE ADENYLYLTRANSFERASE DOMAIN_RNA RECOGNITION MOTIF PROTEIN-RELATED"/>
    <property type="match status" value="1"/>
</dbReference>
<dbReference type="InterPro" id="IPR000504">
    <property type="entry name" value="RRM_dom"/>
</dbReference>
<dbReference type="Gene3D" id="3.30.70.330">
    <property type="match status" value="9"/>
</dbReference>
<feature type="domain" description="RRM" evidence="4">
    <location>
        <begin position="598"/>
        <end position="665"/>
    </location>
</feature>
<dbReference type="Pfam" id="PF00076">
    <property type="entry name" value="RRM_1"/>
    <property type="match status" value="9"/>
</dbReference>
<sequence length="1209" mass="138378">MCLTSYTLSCVMVAGNDLKSLNVKRLQSVPERILEHWRIRDGRGESLYPRSSFAIKLAGDVFAKETLFCLHKILWGEELSLARLLKKATVLLNTNTLSLLKSFGARGCRNCLRCTLLLVKGRNLYGLLTLRQRWANEEDRVKILSEKHCLVRVRLLLNARGKHVGYGFVEFASSNQAKMALERKNRQSLHCSKIILDEAPDFVEEAAVPIKTLFIASFPRYSTEISDIIDFFKDVGQVVRVRLEINDRGRFVGYGFVDFASANQANKALQNKNGEYLHDRKIFLADGSGATFIPPKFCIDHKVWYEEEDYLQEESLRLDSIQDVAAMEEGPDETPHSANNEVLLIANLSPQTTKTEQIIRFFKVVGSVVSVRLIVDHECKHVGYGFVEFDSSYEAEKALKELNGEYLHDHKILLMRGLDDETPHSVEVPPLLIVNSKVVQRLRMKKHLFFDDTLIGCYFQEAATVRNKTLFVSGLSRQTKISEIVNFFKDVGEVVHVRLIVDRWGNLQGKGFVEFASANEAMKALEKKNGEYLNGSDVFLAVFETPPYHRRPKYFIDHKVWYRDYLQRESLEIKEDVAAVEKGLDETPHFTEEIVRKKTVFVDGLSYNTRISDIINFFKDVREEIIRVRFIVDGRGDHVGCCFVEMATANAAKKAVQENYNTSKFFVYAAEIAAPCPFQPKYKLADLAEKLWYEDSLRQKSLCGQKLKPILNENKEAAVPIRTLFIASLSRHSTQISDIIDFFKDVGQVVRVRLEINDRGKFVGCGFVDFASANQANKALQNKNGEYLHDRKIFLADGSGATFIPPKFCIDHKVWYEEEDYLQEESLRLDSIQDVAAMEEGPDETPHSANNEVLLIANLSPQTTKTEQIIRFFKVVGSVVSVRLIVDHECKHVGYGFVEFDSSYEAEKALKELNGEYLHDHKILLMRGLDDETPHSVEEAATVRNKTLFVSGLSRQTKISEIVNFFKDVGEVVHVRLIVRRWGNLHGKGFVEFASANEAMKALEKKNGEYLNGSDVFLAVFETPPYHRRPKYFIDHKVWYQDYLQRESLEIKEDVAAVEKGLDETPHFTEEIVRKKTVFVDGLSYNTRISDIINFFKDVREEIIRVRFIVDGRGDHVGCCFVEMATANAAKKAVQENYKTNKFFVYAAEIAAPYPFQPKYKLADLAEKLWYEDSLCEKSLFGQKPKPILSIKKVMEYRYCKKTTFSDEE</sequence>
<feature type="domain" description="RRM" evidence="4">
    <location>
        <begin position="852"/>
        <end position="930"/>
    </location>
</feature>
<evidence type="ECO:0000256" key="1">
    <source>
        <dbReference type="ARBA" id="ARBA00004123"/>
    </source>
</evidence>
<dbReference type="GO" id="GO:0000398">
    <property type="term" value="P:mRNA splicing, via spliceosome"/>
    <property type="evidence" value="ECO:0007669"/>
    <property type="project" value="TreeGrafter"/>
</dbReference>
<dbReference type="EMBL" id="LR031878">
    <property type="protein sequence ID" value="VDD48787.1"/>
    <property type="molecule type" value="Genomic_DNA"/>
</dbReference>